<gene>
    <name evidence="2" type="ORF">L207DRAFT_586445</name>
</gene>
<keyword evidence="1" id="KW-0472">Membrane</keyword>
<proteinExistence type="predicted"/>
<evidence type="ECO:0000313" key="3">
    <source>
        <dbReference type="Proteomes" id="UP000235786"/>
    </source>
</evidence>
<keyword evidence="1" id="KW-0812">Transmembrane</keyword>
<evidence type="ECO:0000256" key="1">
    <source>
        <dbReference type="SAM" id="Phobius"/>
    </source>
</evidence>
<dbReference type="OrthoDB" id="5118341at2759"/>
<keyword evidence="1" id="KW-1133">Transmembrane helix</keyword>
<keyword evidence="3" id="KW-1185">Reference proteome</keyword>
<protein>
    <submittedName>
        <fullName evidence="2">Uncharacterized protein</fullName>
    </submittedName>
</protein>
<evidence type="ECO:0000313" key="2">
    <source>
        <dbReference type="EMBL" id="PMD36751.1"/>
    </source>
</evidence>
<name>A0A2J6RE08_HYAVF</name>
<accession>A0A2J6RE08</accession>
<dbReference type="AlphaFoldDB" id="A0A2J6RE08"/>
<feature type="transmembrane region" description="Helical" evidence="1">
    <location>
        <begin position="282"/>
        <end position="303"/>
    </location>
</feature>
<dbReference type="EMBL" id="KZ613950">
    <property type="protein sequence ID" value="PMD36751.1"/>
    <property type="molecule type" value="Genomic_DNA"/>
</dbReference>
<organism evidence="2 3">
    <name type="scientific">Hyaloscypha variabilis (strain UAMH 11265 / GT02V1 / F)</name>
    <name type="common">Meliniomyces variabilis</name>
    <dbReference type="NCBI Taxonomy" id="1149755"/>
    <lineage>
        <taxon>Eukaryota</taxon>
        <taxon>Fungi</taxon>
        <taxon>Dikarya</taxon>
        <taxon>Ascomycota</taxon>
        <taxon>Pezizomycotina</taxon>
        <taxon>Leotiomycetes</taxon>
        <taxon>Helotiales</taxon>
        <taxon>Hyaloscyphaceae</taxon>
        <taxon>Hyaloscypha</taxon>
        <taxon>Hyaloscypha variabilis</taxon>
    </lineage>
</organism>
<reference evidence="2 3" key="1">
    <citation type="submission" date="2016-04" db="EMBL/GenBank/DDBJ databases">
        <title>A degradative enzymes factory behind the ericoid mycorrhizal symbiosis.</title>
        <authorList>
            <consortium name="DOE Joint Genome Institute"/>
            <person name="Martino E."/>
            <person name="Morin E."/>
            <person name="Grelet G."/>
            <person name="Kuo A."/>
            <person name="Kohler A."/>
            <person name="Daghino S."/>
            <person name="Barry K."/>
            <person name="Choi C."/>
            <person name="Cichocki N."/>
            <person name="Clum A."/>
            <person name="Copeland A."/>
            <person name="Hainaut M."/>
            <person name="Haridas S."/>
            <person name="Labutti K."/>
            <person name="Lindquist E."/>
            <person name="Lipzen A."/>
            <person name="Khouja H.-R."/>
            <person name="Murat C."/>
            <person name="Ohm R."/>
            <person name="Olson A."/>
            <person name="Spatafora J."/>
            <person name="Veneault-Fourrey C."/>
            <person name="Henrissat B."/>
            <person name="Grigoriev I."/>
            <person name="Martin F."/>
            <person name="Perotto S."/>
        </authorList>
    </citation>
    <scope>NUCLEOTIDE SEQUENCE [LARGE SCALE GENOMIC DNA]</scope>
    <source>
        <strain evidence="2 3">F</strain>
    </source>
</reference>
<sequence length="361" mass="40443">MPYRYSTDDSDASTIYDETPSKEAHSFYSSMKKTTKNLKPSHDQLVLGVLDRVNVNLVSEKIDRDHSGFFSRFRSKALVVSFDELDDVIDTKAKGKKSLVLLVTRLADEIKFDVPYTYKSLTIIRCPGRECDNPFLAIEPSSRYCKIPLPMWDVRKKHLNHKLRLESGVCLVDRFRGLSRNTSLYGSDFEVSIRSQADQLRDPSTSWERRRMLVASILGGLVGGGTTALKLYTCVNITGGGVFLKCQGIKLGLGGLKALEIGEFVFQAGGVKSSIVAAAQVVGPPVLIGAAAGVAVGALVYYVPWNSLFQWLKNLLKGIWNWLVETFQALREAVSSWFHEEDVRTSHRRRSRSSRHQSMRM</sequence>
<dbReference type="Proteomes" id="UP000235786">
    <property type="component" value="Unassembled WGS sequence"/>
</dbReference>